<organism evidence="7 8">
    <name type="scientific">Wickerhamomyces pijperi</name>
    <name type="common">Yeast</name>
    <name type="synonym">Pichia pijperi</name>
    <dbReference type="NCBI Taxonomy" id="599730"/>
    <lineage>
        <taxon>Eukaryota</taxon>
        <taxon>Fungi</taxon>
        <taxon>Dikarya</taxon>
        <taxon>Ascomycota</taxon>
        <taxon>Saccharomycotina</taxon>
        <taxon>Saccharomycetes</taxon>
        <taxon>Phaffomycetales</taxon>
        <taxon>Wickerhamomycetaceae</taxon>
        <taxon>Wickerhamomyces</taxon>
    </lineage>
</organism>
<protein>
    <recommendedName>
        <fullName evidence="3">Vacuolar membrane-associated protein IML1</fullName>
    </recommendedName>
    <alternativeName>
        <fullName evidence="4">Vacuolar membrane-associated protein iml1</fullName>
    </alternativeName>
</protein>
<accession>A0A9P8THD9</accession>
<feature type="compositionally biased region" description="Polar residues" evidence="5">
    <location>
        <begin position="603"/>
        <end position="625"/>
    </location>
</feature>
<dbReference type="PANTHER" id="PTHR13179">
    <property type="entry name" value="DEP DOMAIN CONTAINING PROTEIN 5"/>
    <property type="match status" value="1"/>
</dbReference>
<feature type="compositionally biased region" description="Polar residues" evidence="5">
    <location>
        <begin position="578"/>
        <end position="591"/>
    </location>
</feature>
<dbReference type="InterPro" id="IPR000591">
    <property type="entry name" value="DEP_dom"/>
</dbReference>
<dbReference type="Pfam" id="PF00610">
    <property type="entry name" value="DEP"/>
    <property type="match status" value="1"/>
</dbReference>
<comment type="subcellular location">
    <subcellularLocation>
        <location evidence="1">Vacuole membrane</location>
        <topology evidence="1">Peripheral membrane protein</topology>
    </subcellularLocation>
</comment>
<evidence type="ECO:0000259" key="6">
    <source>
        <dbReference type="PROSITE" id="PS50186"/>
    </source>
</evidence>
<dbReference type="EMBL" id="JAEUBG010005058">
    <property type="protein sequence ID" value="KAH3678886.1"/>
    <property type="molecule type" value="Genomic_DNA"/>
</dbReference>
<feature type="domain" description="DEP" evidence="6">
    <location>
        <begin position="996"/>
        <end position="1071"/>
    </location>
</feature>
<dbReference type="Gene3D" id="1.10.10.10">
    <property type="entry name" value="Winged helix-like DNA-binding domain superfamily/Winged helix DNA-binding domain"/>
    <property type="match status" value="1"/>
</dbReference>
<dbReference type="Pfam" id="PF12257">
    <property type="entry name" value="IML1"/>
    <property type="match status" value="1"/>
</dbReference>
<dbReference type="GO" id="GO:0005774">
    <property type="term" value="C:vacuolar membrane"/>
    <property type="evidence" value="ECO:0007669"/>
    <property type="project" value="UniProtKB-SubCell"/>
</dbReference>
<feature type="region of interest" description="Disordered" evidence="5">
    <location>
        <begin position="569"/>
        <end position="625"/>
    </location>
</feature>
<keyword evidence="8" id="KW-1185">Reference proteome</keyword>
<evidence type="ECO:0000256" key="2">
    <source>
        <dbReference type="ARBA" id="ARBA00005643"/>
    </source>
</evidence>
<dbReference type="InterPro" id="IPR048255">
    <property type="entry name" value="IML1_N"/>
</dbReference>
<dbReference type="GO" id="GO:0035556">
    <property type="term" value="P:intracellular signal transduction"/>
    <property type="evidence" value="ECO:0007669"/>
    <property type="project" value="InterPro"/>
</dbReference>
<dbReference type="OrthoDB" id="39497at2759"/>
<dbReference type="PANTHER" id="PTHR13179:SF8">
    <property type="entry name" value="GATOR COMPLEX PROTEIN DEPDC5"/>
    <property type="match status" value="1"/>
</dbReference>
<feature type="compositionally biased region" description="Low complexity" evidence="5">
    <location>
        <begin position="31"/>
        <end position="41"/>
    </location>
</feature>
<evidence type="ECO:0000256" key="4">
    <source>
        <dbReference type="ARBA" id="ARBA00021881"/>
    </source>
</evidence>
<dbReference type="GO" id="GO:0005096">
    <property type="term" value="F:GTPase activator activity"/>
    <property type="evidence" value="ECO:0007669"/>
    <property type="project" value="InterPro"/>
</dbReference>
<dbReference type="InterPro" id="IPR036390">
    <property type="entry name" value="WH_DNA-bd_sf"/>
</dbReference>
<evidence type="ECO:0000313" key="8">
    <source>
        <dbReference type="Proteomes" id="UP000774326"/>
    </source>
</evidence>
<evidence type="ECO:0000313" key="7">
    <source>
        <dbReference type="EMBL" id="KAH3678886.1"/>
    </source>
</evidence>
<comment type="similarity">
    <text evidence="2">Belongs to the IML1 family.</text>
</comment>
<proteinExistence type="inferred from homology"/>
<dbReference type="Proteomes" id="UP000774326">
    <property type="component" value="Unassembled WGS sequence"/>
</dbReference>
<sequence>MSMMRSNVLTLRTVKRNGENVLTVESDTGVSSTRLNSSSSSKNRIEQSADPSQLTPIQQIDTLQYIDEPVTLIATLHDSRTSPESIMVDLALFPGASEGDVAELEVSNKKLLFIVKKLNDDLQRRKIQLSVSNSLQTTLELSSRTNVTIRLKDKENVEADLVEIMVKDINLTRGDMWILSSSLNKKCVYKSQRVTFFESIRGNVSLMYRNGRKVFSGYVGESTKIVFRSESARLLFLIQITEEMYHFQEDGEVMFHKVVNSLFPKIFKKWREKGTHHLITIVFAANVDFSDGSWNDLKQGEKPQTFKDYFRVVVDQVNIVHWNEIMISLRYEFANFRKGIVKQQIKEGRRGHRFAPALKSDILNSIKLSTSLVVDRLKDPDLKHTTNHFIVISAGNGLYDVDYDELLDTGKRIFETELSVDIICLTQPPLYVTPLFRYRDKTNDSLHHVVPGWIDVSFWTQDTFREVQWLPRCKMYELQMMGVMENEMNAITVDYLRDSLAGHSSIVDNMNNYDKSCFESGGTKKQLNQSMIWRVSNLSAVTKTEEIIPTSPTFSSVSKSAISSLQQIGGQRKEPLSAKSSISFLRPNTGSKALDTKSDTHSIRSVSTALNTAPTRPPTSQSNQKTWLLQNQSREVNSNTVSPEKKIDSLEVLKQMMWTEIDNPSKRLDYETLKNLSVGKWQDVFPLDVKRRSIKWRSLLSPSELPVMTPLFPSVQDFETNFTFQTHMISLSADREQYMNVSDLMRDMIHVRLMLGFQICYGELVEKIEAKRHGQGDSSLIMKYFPFSSNLSGSRIYLSVYDEIHRISCEYDGTINVQRYSRTEATSLISPKFNDIGIRTRYQNNYHEYNPDPKILKPRNPNWNQYDQLLAGYDDYMDFEYVSVHRVKFVLLPTEIPKTTYLTSSSTDEQLTPEETRVEGLRRLIMTLNRGTFDPKANAKKPKTKKDEIFPEISFYTGDLIACLKDDFNKSDVNVLENSSLSKDSPLEEIEAELMGPKGLKLQDRKWHFKLHKNCFRGVDLVSWLIENLNDINTREEGVAFGNRLMVDGIIIHVENRHKFLDGHYFYRLRATGVTSFQMENSNSKSETSSEMTRNKTFILSRSLRFDLDPNRTSYKKETMRVHFDTVHNPNHCYHIRLEWLTATPKFIDDTISSWSRMCERYGLKLVETPWNELCEIPKMNPFHSYVDISLAINPWTDKLFYNEEMMKTNKFYYHIYLLEFSGFLMDNRASLFFKDDKDEFEILYSWGKPQFKYAQYIHKTGAYIAEVRDTGDLFLAPNNTHIARVNISSQDQISTTDPSSQNNGEDSAANILDSQKIMLEFRATCLDSKKLKAIFIQARNDWYSNLRNNE</sequence>
<dbReference type="CDD" id="cd04449">
    <property type="entry name" value="DEP_DEPDC5-like"/>
    <property type="match status" value="1"/>
</dbReference>
<evidence type="ECO:0000256" key="1">
    <source>
        <dbReference type="ARBA" id="ARBA00004148"/>
    </source>
</evidence>
<gene>
    <name evidence="7" type="ORF">WICPIJ_008813</name>
</gene>
<feature type="region of interest" description="Disordered" evidence="5">
    <location>
        <begin position="26"/>
        <end position="53"/>
    </location>
</feature>
<dbReference type="InterPro" id="IPR036388">
    <property type="entry name" value="WH-like_DNA-bd_sf"/>
</dbReference>
<dbReference type="GO" id="GO:0010508">
    <property type="term" value="P:positive regulation of autophagy"/>
    <property type="evidence" value="ECO:0007669"/>
    <property type="project" value="TreeGrafter"/>
</dbReference>
<dbReference type="SMART" id="SM00049">
    <property type="entry name" value="DEP"/>
    <property type="match status" value="1"/>
</dbReference>
<comment type="caution">
    <text evidence="7">The sequence shown here is derived from an EMBL/GenBank/DDBJ whole genome shotgun (WGS) entry which is preliminary data.</text>
</comment>
<dbReference type="GO" id="GO:1904262">
    <property type="term" value="P:negative regulation of TORC1 signaling"/>
    <property type="evidence" value="ECO:0007669"/>
    <property type="project" value="TreeGrafter"/>
</dbReference>
<dbReference type="PROSITE" id="PS50186">
    <property type="entry name" value="DEP"/>
    <property type="match status" value="1"/>
</dbReference>
<evidence type="ECO:0000256" key="3">
    <source>
        <dbReference type="ARBA" id="ARBA00018529"/>
    </source>
</evidence>
<reference evidence="7" key="1">
    <citation type="journal article" date="2021" name="Open Biol.">
        <title>Shared evolutionary footprints suggest mitochondrial oxidative damage underlies multiple complex I losses in fungi.</title>
        <authorList>
            <person name="Schikora-Tamarit M.A."/>
            <person name="Marcet-Houben M."/>
            <person name="Nosek J."/>
            <person name="Gabaldon T."/>
        </authorList>
    </citation>
    <scope>NUCLEOTIDE SEQUENCE</scope>
    <source>
        <strain evidence="7">CBS2887</strain>
    </source>
</reference>
<dbReference type="InterPro" id="IPR027244">
    <property type="entry name" value="IML1"/>
</dbReference>
<dbReference type="GO" id="GO:1990130">
    <property type="term" value="C:GATOR1 complex"/>
    <property type="evidence" value="ECO:0007669"/>
    <property type="project" value="TreeGrafter"/>
</dbReference>
<reference evidence="7" key="2">
    <citation type="submission" date="2021-01" db="EMBL/GenBank/DDBJ databases">
        <authorList>
            <person name="Schikora-Tamarit M.A."/>
        </authorList>
    </citation>
    <scope>NUCLEOTIDE SEQUENCE</scope>
    <source>
        <strain evidence="7">CBS2887</strain>
    </source>
</reference>
<dbReference type="SUPFAM" id="SSF46785">
    <property type="entry name" value="Winged helix' DNA-binding domain"/>
    <property type="match status" value="1"/>
</dbReference>
<name>A0A9P8THD9_WICPI</name>
<evidence type="ECO:0000256" key="5">
    <source>
        <dbReference type="SAM" id="MobiDB-lite"/>
    </source>
</evidence>